<dbReference type="EMBL" id="JFBT01000001">
    <property type="protein sequence ID" value="EXG82033.1"/>
    <property type="molecule type" value="Genomic_DNA"/>
</dbReference>
<dbReference type="HOGENOM" id="CLU_796236_0_0_11"/>
<proteinExistence type="predicted"/>
<dbReference type="AlphaFoldDB" id="A0A010Z3R2"/>
<protein>
    <submittedName>
        <fullName evidence="2">Uncharacterized protein</fullName>
    </submittedName>
</protein>
<evidence type="ECO:0000256" key="1">
    <source>
        <dbReference type="SAM" id="MobiDB-lite"/>
    </source>
</evidence>
<evidence type="ECO:0000313" key="2">
    <source>
        <dbReference type="EMBL" id="EXG82033.1"/>
    </source>
</evidence>
<gene>
    <name evidence="2" type="ORF">CryarDRAFT_3165</name>
</gene>
<feature type="compositionally biased region" description="Polar residues" evidence="1">
    <location>
        <begin position="30"/>
        <end position="43"/>
    </location>
</feature>
<organism evidence="2 3">
    <name type="scientific">Cryptosporangium arvum DSM 44712</name>
    <dbReference type="NCBI Taxonomy" id="927661"/>
    <lineage>
        <taxon>Bacteria</taxon>
        <taxon>Bacillati</taxon>
        <taxon>Actinomycetota</taxon>
        <taxon>Actinomycetes</taxon>
        <taxon>Cryptosporangiales</taxon>
        <taxon>Cryptosporangiaceae</taxon>
        <taxon>Cryptosporangium</taxon>
    </lineage>
</organism>
<dbReference type="Proteomes" id="UP000021053">
    <property type="component" value="Unassembled WGS sequence"/>
</dbReference>
<sequence>MVRPKHRSNAPPRETIARESRGFLSLASAPEQTGRTPHPSTLSIGARMAAPEPPAPETPNSVSRREGHPQRGTVLPAADRGSGEFPREFSREFVGLQLRGPTSTPTLRVTAHRGRGLTPGRRVVKSVRPGDNSDENGGAAAPPELPRGCRSSVQPAARLALCKAAAEVAAHTSSRPYAASVDVGDVIAGISGAAAIGSLAVAFTSNRAARDAASIAQAALYDARTPRFTVFVEEVEYERTDYLHVRLDSARKLDGYTLTILRREGLRLVPRSTKPNCALAVSDIGGEVPGPVRVGDERIWHVAVDEHGWTGSTRIRLTCLVGDEEWDVAYVVSFPRPDRYEPSRIPSP</sequence>
<comment type="caution">
    <text evidence="2">The sequence shown here is derived from an EMBL/GenBank/DDBJ whole genome shotgun (WGS) entry which is preliminary data.</text>
</comment>
<name>A0A010Z3R2_9ACTN</name>
<feature type="compositionally biased region" description="Basic and acidic residues" evidence="1">
    <location>
        <begin position="81"/>
        <end position="91"/>
    </location>
</feature>
<keyword evidence="3" id="KW-1185">Reference proteome</keyword>
<accession>A0A010Z3R2</accession>
<evidence type="ECO:0000313" key="3">
    <source>
        <dbReference type="Proteomes" id="UP000021053"/>
    </source>
</evidence>
<feature type="region of interest" description="Disordered" evidence="1">
    <location>
        <begin position="1"/>
        <end position="150"/>
    </location>
</feature>
<reference evidence="2 3" key="1">
    <citation type="submission" date="2013-07" db="EMBL/GenBank/DDBJ databases">
        <authorList>
            <consortium name="DOE Joint Genome Institute"/>
            <person name="Eisen J."/>
            <person name="Huntemann M."/>
            <person name="Han J."/>
            <person name="Chen A."/>
            <person name="Kyrpides N."/>
            <person name="Mavromatis K."/>
            <person name="Markowitz V."/>
            <person name="Palaniappan K."/>
            <person name="Ivanova N."/>
            <person name="Schaumberg A."/>
            <person name="Pati A."/>
            <person name="Liolios K."/>
            <person name="Nordberg H.P."/>
            <person name="Cantor M.N."/>
            <person name="Hua S.X."/>
            <person name="Woyke T."/>
        </authorList>
    </citation>
    <scope>NUCLEOTIDE SEQUENCE [LARGE SCALE GENOMIC DNA]</scope>
    <source>
        <strain evidence="2 3">DSM 44712</strain>
    </source>
</reference>